<proteinExistence type="predicted"/>
<evidence type="ECO:0000313" key="6">
    <source>
        <dbReference type="EMBL" id="VEU33808.1"/>
    </source>
</evidence>
<dbReference type="Proteomes" id="UP000291116">
    <property type="component" value="Unassembled WGS sequence"/>
</dbReference>
<name>A0A448YVL0_9STRA</name>
<dbReference type="CDD" id="cd02440">
    <property type="entry name" value="AdoMet_MTases"/>
    <property type="match status" value="1"/>
</dbReference>
<evidence type="ECO:0000256" key="1">
    <source>
        <dbReference type="ARBA" id="ARBA00022603"/>
    </source>
</evidence>
<feature type="region of interest" description="Disordered" evidence="4">
    <location>
        <begin position="336"/>
        <end position="362"/>
    </location>
</feature>
<sequence length="362" mass="39169">MPSLLKPSPSPPLLRRQPLVLLPLLVLLAGLLLPGPAIAAPKAQPGKEDEGMPGLDFGTGRMFDKIATRYDTINRVLALRMDIGWRRAMTTRLRELLGESDGESESGTGSWRILDVATGTADVALQLVDDLSGGKGSGKTTVLGLDPSANMLAVGRSKIERRGLADAIVLEQADARDLGHYYEPGSKPTELFDASTIAFGIRNVVPNREKALCEIHRLLKPDGVLAILEFSQPTYQKDGVMGVAAGLFIQHVVPLVGGLLSGGARKEYVHLQNSIRNFPGPEEFRDQLESLRCPLRPDDDDAYFYVGHFDMEETVHMNFGSVQLYVGRAAVRPKKEIHADTPPPRGADTKLPPIAAVSGGEL</sequence>
<accession>A0A448YVL0</accession>
<dbReference type="Pfam" id="PF01209">
    <property type="entry name" value="Ubie_methyltran"/>
    <property type="match status" value="1"/>
</dbReference>
<keyword evidence="2" id="KW-0808">Transferase</keyword>
<keyword evidence="7" id="KW-1185">Reference proteome</keyword>
<evidence type="ECO:0000256" key="5">
    <source>
        <dbReference type="SAM" id="SignalP"/>
    </source>
</evidence>
<gene>
    <name evidence="6" type="ORF">PSNMU_V1.4_AUG-EV-PASAV3_0004980</name>
</gene>
<keyword evidence="5" id="KW-0732">Signal</keyword>
<keyword evidence="3" id="KW-0949">S-adenosyl-L-methionine</keyword>
<dbReference type="PANTHER" id="PTHR43591">
    <property type="entry name" value="METHYLTRANSFERASE"/>
    <property type="match status" value="1"/>
</dbReference>
<evidence type="ECO:0000256" key="4">
    <source>
        <dbReference type="SAM" id="MobiDB-lite"/>
    </source>
</evidence>
<dbReference type="OrthoDB" id="6329284at2759"/>
<feature type="chain" id="PRO_5019450609" description="2-methoxy-6-polyprenyl-1,4-benzoquinol methylase, mitochondrial" evidence="5">
    <location>
        <begin position="40"/>
        <end position="362"/>
    </location>
</feature>
<dbReference type="InterPro" id="IPR029063">
    <property type="entry name" value="SAM-dependent_MTases_sf"/>
</dbReference>
<dbReference type="Gene3D" id="3.40.50.150">
    <property type="entry name" value="Vaccinia Virus protein VP39"/>
    <property type="match status" value="1"/>
</dbReference>
<dbReference type="EMBL" id="CAACVS010000009">
    <property type="protein sequence ID" value="VEU33808.1"/>
    <property type="molecule type" value="Genomic_DNA"/>
</dbReference>
<evidence type="ECO:0000256" key="2">
    <source>
        <dbReference type="ARBA" id="ARBA00022679"/>
    </source>
</evidence>
<dbReference type="PANTHER" id="PTHR43591:SF24">
    <property type="entry name" value="2-METHOXY-6-POLYPRENYL-1,4-BENZOQUINOL METHYLASE, MITOCHONDRIAL"/>
    <property type="match status" value="1"/>
</dbReference>
<dbReference type="GO" id="GO:0008168">
    <property type="term" value="F:methyltransferase activity"/>
    <property type="evidence" value="ECO:0007669"/>
    <property type="project" value="UniProtKB-KW"/>
</dbReference>
<dbReference type="AlphaFoldDB" id="A0A448YVL0"/>
<keyword evidence="1" id="KW-0489">Methyltransferase</keyword>
<evidence type="ECO:0000256" key="3">
    <source>
        <dbReference type="ARBA" id="ARBA00022691"/>
    </source>
</evidence>
<dbReference type="InterPro" id="IPR004033">
    <property type="entry name" value="UbiE/COQ5_MeTrFase"/>
</dbReference>
<dbReference type="PROSITE" id="PS51608">
    <property type="entry name" value="SAM_MT_UBIE"/>
    <property type="match status" value="1"/>
</dbReference>
<feature type="signal peptide" evidence="5">
    <location>
        <begin position="1"/>
        <end position="39"/>
    </location>
</feature>
<organism evidence="6 7">
    <name type="scientific">Pseudo-nitzschia multistriata</name>
    <dbReference type="NCBI Taxonomy" id="183589"/>
    <lineage>
        <taxon>Eukaryota</taxon>
        <taxon>Sar</taxon>
        <taxon>Stramenopiles</taxon>
        <taxon>Ochrophyta</taxon>
        <taxon>Bacillariophyta</taxon>
        <taxon>Bacillariophyceae</taxon>
        <taxon>Bacillariophycidae</taxon>
        <taxon>Bacillariales</taxon>
        <taxon>Bacillariaceae</taxon>
        <taxon>Pseudo-nitzschia</taxon>
    </lineage>
</organism>
<dbReference type="GO" id="GO:0032259">
    <property type="term" value="P:methylation"/>
    <property type="evidence" value="ECO:0007669"/>
    <property type="project" value="UniProtKB-KW"/>
</dbReference>
<dbReference type="SUPFAM" id="SSF53335">
    <property type="entry name" value="S-adenosyl-L-methionine-dependent methyltransferases"/>
    <property type="match status" value="1"/>
</dbReference>
<evidence type="ECO:0008006" key="8">
    <source>
        <dbReference type="Google" id="ProtNLM"/>
    </source>
</evidence>
<reference evidence="6 7" key="1">
    <citation type="submission" date="2019-01" db="EMBL/GenBank/DDBJ databases">
        <authorList>
            <person name="Ferrante I. M."/>
        </authorList>
    </citation>
    <scope>NUCLEOTIDE SEQUENCE [LARGE SCALE GENOMIC DNA]</scope>
    <source>
        <strain evidence="6 7">B856</strain>
    </source>
</reference>
<protein>
    <recommendedName>
        <fullName evidence="8">2-methoxy-6-polyprenyl-1,4-benzoquinol methylase, mitochondrial</fullName>
    </recommendedName>
</protein>
<evidence type="ECO:0000313" key="7">
    <source>
        <dbReference type="Proteomes" id="UP000291116"/>
    </source>
</evidence>